<evidence type="ECO:0008006" key="3">
    <source>
        <dbReference type="Google" id="ProtNLM"/>
    </source>
</evidence>
<sequence length="265" mass="30416">MDEDWDNLILLDAARYDYFEELSDLNGELQKAVSRGKKSWEFIEENFVGRELQDTVYVTANPFSTDIPEGTFFDIEHLHASRWDDRIGTVQPDEVVEAAIEAHERYPDKRLIVHFMQPHRPYVGETADKLRERLDLQGYGNHDEGIQIWGAVKQGDVSIEEIRQAYTESTEIALQNIEELLEAVPGKSVVTSDHGEMLGERVFPFTSRVWGHMEGFDTPTLREVPWLVVDSPHRRKVTSSEPIESEVPLRDSEIAERLDALGYSD</sequence>
<dbReference type="InterPro" id="IPR017850">
    <property type="entry name" value="Alkaline_phosphatase_core_sf"/>
</dbReference>
<dbReference type="Gene3D" id="3.40.720.10">
    <property type="entry name" value="Alkaline Phosphatase, subunit A"/>
    <property type="match status" value="1"/>
</dbReference>
<reference evidence="1 2" key="1">
    <citation type="journal article" date="2014" name="PLoS Genet.">
        <title>Phylogenetically driven sequencing of extremely halophilic archaea reveals strategies for static and dynamic osmo-response.</title>
        <authorList>
            <person name="Becker E.A."/>
            <person name="Seitzer P.M."/>
            <person name="Tritt A."/>
            <person name="Larsen D."/>
            <person name="Krusor M."/>
            <person name="Yao A.I."/>
            <person name="Wu D."/>
            <person name="Madern D."/>
            <person name="Eisen J.A."/>
            <person name="Darling A.E."/>
            <person name="Facciotti M.T."/>
        </authorList>
    </citation>
    <scope>NUCLEOTIDE SEQUENCE [LARGE SCALE GENOMIC DNA]</scope>
    <source>
        <strain evidence="1 2">JCM 14978</strain>
    </source>
</reference>
<evidence type="ECO:0000313" key="1">
    <source>
        <dbReference type="EMBL" id="EMA57678.1"/>
    </source>
</evidence>
<organism evidence="1 2">
    <name type="scientific">Halorubrum kocurii JCM 14978</name>
    <dbReference type="NCBI Taxonomy" id="1230456"/>
    <lineage>
        <taxon>Archaea</taxon>
        <taxon>Methanobacteriati</taxon>
        <taxon>Methanobacteriota</taxon>
        <taxon>Stenosarchaea group</taxon>
        <taxon>Halobacteria</taxon>
        <taxon>Halobacteriales</taxon>
        <taxon>Haloferacaceae</taxon>
        <taxon>Halorubrum</taxon>
    </lineage>
</organism>
<dbReference type="STRING" id="1230456.C468_16847"/>
<evidence type="ECO:0000313" key="2">
    <source>
        <dbReference type="Proteomes" id="UP000011546"/>
    </source>
</evidence>
<dbReference type="AlphaFoldDB" id="M0NJF0"/>
<dbReference type="SUPFAM" id="SSF53649">
    <property type="entry name" value="Alkaline phosphatase-like"/>
    <property type="match status" value="1"/>
</dbReference>
<dbReference type="Proteomes" id="UP000011546">
    <property type="component" value="Unassembled WGS sequence"/>
</dbReference>
<comment type="caution">
    <text evidence="1">The sequence shown here is derived from an EMBL/GenBank/DDBJ whole genome shotgun (WGS) entry which is preliminary data.</text>
</comment>
<keyword evidence="2" id="KW-1185">Reference proteome</keyword>
<proteinExistence type="predicted"/>
<dbReference type="OrthoDB" id="100846at2157"/>
<accession>M0NJF0</accession>
<protein>
    <recommendedName>
        <fullName evidence="3">Sulfatase N-terminal domain-containing protein</fullName>
    </recommendedName>
</protein>
<gene>
    <name evidence="1" type="ORF">C468_16847</name>
</gene>
<name>M0NJF0_9EURY</name>
<dbReference type="EMBL" id="AOJH01000102">
    <property type="protein sequence ID" value="EMA57678.1"/>
    <property type="molecule type" value="Genomic_DNA"/>
</dbReference>